<feature type="compositionally biased region" description="Pro residues" evidence="2">
    <location>
        <begin position="1536"/>
        <end position="1573"/>
    </location>
</feature>
<feature type="compositionally biased region" description="Basic and acidic residues" evidence="2">
    <location>
        <begin position="720"/>
        <end position="768"/>
    </location>
</feature>
<name>A0ABN8NUP3_9CNID</name>
<feature type="compositionally biased region" description="Basic and acidic residues" evidence="2">
    <location>
        <begin position="162"/>
        <end position="226"/>
    </location>
</feature>
<proteinExistence type="predicted"/>
<feature type="compositionally biased region" description="Basic and acidic residues" evidence="2">
    <location>
        <begin position="617"/>
        <end position="635"/>
    </location>
</feature>
<keyword evidence="3" id="KW-0732">Signal</keyword>
<evidence type="ECO:0008006" key="6">
    <source>
        <dbReference type="Google" id="ProtNLM"/>
    </source>
</evidence>
<reference evidence="4 5" key="1">
    <citation type="submission" date="2022-05" db="EMBL/GenBank/DDBJ databases">
        <authorList>
            <consortium name="Genoscope - CEA"/>
            <person name="William W."/>
        </authorList>
    </citation>
    <scope>NUCLEOTIDE SEQUENCE [LARGE SCALE GENOMIC DNA]</scope>
</reference>
<feature type="compositionally biased region" description="Low complexity" evidence="2">
    <location>
        <begin position="428"/>
        <end position="438"/>
    </location>
</feature>
<dbReference type="Proteomes" id="UP001159405">
    <property type="component" value="Unassembled WGS sequence"/>
</dbReference>
<feature type="compositionally biased region" description="Basic and acidic residues" evidence="2">
    <location>
        <begin position="530"/>
        <end position="592"/>
    </location>
</feature>
<feature type="coiled-coil region" evidence="1">
    <location>
        <begin position="1358"/>
        <end position="1414"/>
    </location>
</feature>
<feature type="region of interest" description="Disordered" evidence="2">
    <location>
        <begin position="1445"/>
        <end position="1484"/>
    </location>
</feature>
<feature type="compositionally biased region" description="Basic and acidic residues" evidence="2">
    <location>
        <begin position="398"/>
        <end position="407"/>
    </location>
</feature>
<feature type="compositionally biased region" description="Acidic residues" evidence="2">
    <location>
        <begin position="26"/>
        <end position="48"/>
    </location>
</feature>
<feature type="compositionally biased region" description="Pro residues" evidence="2">
    <location>
        <begin position="1474"/>
        <end position="1483"/>
    </location>
</feature>
<feature type="region of interest" description="Disordered" evidence="2">
    <location>
        <begin position="1496"/>
        <end position="1580"/>
    </location>
</feature>
<organism evidence="4 5">
    <name type="scientific">Porites lobata</name>
    <dbReference type="NCBI Taxonomy" id="104759"/>
    <lineage>
        <taxon>Eukaryota</taxon>
        <taxon>Metazoa</taxon>
        <taxon>Cnidaria</taxon>
        <taxon>Anthozoa</taxon>
        <taxon>Hexacorallia</taxon>
        <taxon>Scleractinia</taxon>
        <taxon>Fungiina</taxon>
        <taxon>Poritidae</taxon>
        <taxon>Porites</taxon>
    </lineage>
</organism>
<keyword evidence="1" id="KW-0175">Coiled coil</keyword>
<sequence length="1609" mass="183171">MADKLLKLIIVVLFISFRPVSSVEEPNSEDSVEVNDDDSQDVEKESEESQTPAAEAVGSKGEPGIFSQVLSELAAPFLDEDEADFDSEDSSSVDPSSEDTSKEEGNDKNIHQDYHSSSENKEEGDKKEDNEDIESKHPSSEDSSDKGNKDDNGINIPSVDSISEKNLRKENKNKEDVSPHTSSENKLDNYDHPSSLEENVDKSDSSSREMTSDVAIRDEEDKKINEEPQFASSKYMSSVTEDSKSGPTADEQTVTSEDTGKIIWPNVASVPALHSRSTPNTEDSNEHIQTQNEHYDDNNHGKEKYSHQKELSDEELEHLRVKGKPKVEEHETTEVESEDEGNVVDIPEKDDKEETENTRSNAEIDETVGDDPVEKEGKESKIDEGTKQTFQEEELVSEEGKLEKEQAETQNVKMAQDQDEKIDEQRKAAAAAFAATAQKLKEEKDDKQKHKTLKKQQVEVKQREKLTDEQELKSETGRELRSDPPRKQLDEKEVHRKMANEQKLKTEKNNQQQRHKTVVKQAEMVAYQTKRVDEEPSDQREQQEDLKQSVKSPDKERYNEKEDEQERVVSSEKQVSKAEQQEMQAEEQKPGDNRQAMVEDAQNNMNKERFTKRKKIKMENEKMAEEKRHKDEEAKQLRIELLRKQIAELEQSRKMDEELSQKDIKDQQVKVETPKKSELRMKADENRHEEEHKKDDLMEKQEDEKGFKEMEKQQLVNEKMSYEKRQSGEEDRHEVKDSEEQDDSGKTEQKTKEEKSDAKLEGEQFKQKIAGERKMLAQMAREYNFKDHGKQHNVHKDHERMTQSPVREQEVPAKVDQASIMIPVAATSIISTWTPSPSIKKLETTKTESTTPVSSSRTKTTVDDPVLVTKETIQPTATIAATSSATSTITVSSYTQGAEVSEAPKVVLSETQPVGNASQVSSYAAFMVSFRSFHEKSFDAFLLYWPTIRNGTRDVFGLVGLDGVFDQLCHDLADVHPAILFVTFLFGMLGFLYLLWSFTLGSKRHGAMGPNPRDVVRSKDARIRILEEELKAADNEKLTLMHEKETAVKEKYICEDQLKDTDIKIERLQKEIKKLKKKGDEMSECITKATNEHAEAEAEIREKGHRIAEYQDMIVELESKIGAKQAEIEKLHEDIQEQQRERQANQQLIDELNSQIQQSDEKNDKLEKLLQEARNSRESLQAEFDEQVLRLTEMEQQLNYKRDECELLQDCLKQVKVNASADEDRETDEEADPQELEKRIGDMMDVAKAKSELKKSLESQKAMESELDDHRRTKKLLENEVEEIREQLVQLKSKADHAALSQREKEIELEALQKYFKSSEVELHRKLTAEESARISTENQLQSEQAKASTAVVDADKYRQLYLDIKKQIEEIDQSKKEQLSNMETKAHQNWLDYRAAANEVEALKEENDLLRRKYVYSKDCRIYRPSSSDHLSFSLSPIFFNQMNHVDGRDSPRQSPMTGPPGHGSPVPFAPMMGPPPPPPGMFPVQRRHPAEMLMMTPPPRAPFPPPGHATPPPTTSTPQTSKLDGDAPDGSSRFPPPPPPPMAGFGPRPLPPMMGMPRFPLPPPPMIPPPVSGGQGPRKYFKVCRSASCDCGPLPPPVSMQGPRPSS</sequence>
<evidence type="ECO:0000313" key="5">
    <source>
        <dbReference type="Proteomes" id="UP001159405"/>
    </source>
</evidence>
<feature type="compositionally biased region" description="Basic and acidic residues" evidence="2">
    <location>
        <begin position="790"/>
        <end position="813"/>
    </location>
</feature>
<feature type="region of interest" description="Disordered" evidence="2">
    <location>
        <begin position="790"/>
        <end position="814"/>
    </location>
</feature>
<feature type="signal peptide" evidence="3">
    <location>
        <begin position="1"/>
        <end position="22"/>
    </location>
</feature>
<feature type="compositionally biased region" description="Basic and acidic residues" evidence="2">
    <location>
        <begin position="346"/>
        <end position="357"/>
    </location>
</feature>
<feature type="region of interest" description="Disordered" evidence="2">
    <location>
        <begin position="22"/>
        <end position="635"/>
    </location>
</feature>
<dbReference type="EMBL" id="CALNXK010000037">
    <property type="protein sequence ID" value="CAH3122836.1"/>
    <property type="molecule type" value="Genomic_DNA"/>
</dbReference>
<evidence type="ECO:0000313" key="4">
    <source>
        <dbReference type="EMBL" id="CAH3122836.1"/>
    </source>
</evidence>
<dbReference type="PANTHER" id="PTHR43941">
    <property type="entry name" value="STRUCTURAL MAINTENANCE OF CHROMOSOMES PROTEIN 2"/>
    <property type="match status" value="1"/>
</dbReference>
<feature type="compositionally biased region" description="Polar residues" evidence="2">
    <location>
        <begin position="275"/>
        <end position="292"/>
    </location>
</feature>
<feature type="compositionally biased region" description="Polar residues" evidence="2">
    <location>
        <begin position="230"/>
        <end position="240"/>
    </location>
</feature>
<feature type="compositionally biased region" description="Basic and acidic residues" evidence="2">
    <location>
        <begin position="293"/>
        <end position="333"/>
    </location>
</feature>
<comment type="caution">
    <text evidence="4">The sequence shown here is derived from an EMBL/GenBank/DDBJ whole genome shotgun (WGS) entry which is preliminary data.</text>
</comment>
<accession>A0ABN8NUP3</accession>
<feature type="compositionally biased region" description="Basic and acidic residues" evidence="2">
    <location>
        <begin position="416"/>
        <end position="427"/>
    </location>
</feature>
<feature type="compositionally biased region" description="Basic and acidic residues" evidence="2">
    <location>
        <begin position="372"/>
        <end position="386"/>
    </location>
</feature>
<feature type="compositionally biased region" description="Basic and acidic residues" evidence="2">
    <location>
        <begin position="456"/>
        <end position="508"/>
    </location>
</feature>
<evidence type="ECO:0000256" key="2">
    <source>
        <dbReference type="SAM" id="MobiDB-lite"/>
    </source>
</evidence>
<feature type="chain" id="PRO_5047436536" description="Transport and Golgi organization protein 1" evidence="3">
    <location>
        <begin position="23"/>
        <end position="1609"/>
    </location>
</feature>
<evidence type="ECO:0000256" key="1">
    <source>
        <dbReference type="SAM" id="Coils"/>
    </source>
</evidence>
<evidence type="ECO:0000256" key="3">
    <source>
        <dbReference type="SAM" id="SignalP"/>
    </source>
</evidence>
<feature type="compositionally biased region" description="Pro residues" evidence="2">
    <location>
        <begin position="1498"/>
        <end position="1517"/>
    </location>
</feature>
<keyword evidence="5" id="KW-1185">Reference proteome</keyword>
<feature type="region of interest" description="Disordered" evidence="2">
    <location>
        <begin position="652"/>
        <end position="768"/>
    </location>
</feature>
<feature type="coiled-coil region" evidence="1">
    <location>
        <begin position="1016"/>
        <end position="1197"/>
    </location>
</feature>
<feature type="compositionally biased region" description="Basic and acidic residues" evidence="2">
    <location>
        <begin position="652"/>
        <end position="712"/>
    </location>
</feature>
<feature type="compositionally biased region" description="Basic and acidic residues" evidence="2">
    <location>
        <begin position="439"/>
        <end position="448"/>
    </location>
</feature>
<feature type="compositionally biased region" description="Acidic residues" evidence="2">
    <location>
        <begin position="78"/>
        <end position="91"/>
    </location>
</feature>
<feature type="region of interest" description="Disordered" evidence="2">
    <location>
        <begin position="1252"/>
        <end position="1274"/>
    </location>
</feature>
<gene>
    <name evidence="4" type="ORF">PLOB_00029255</name>
</gene>
<protein>
    <recommendedName>
        <fullName evidence="6">Transport and Golgi organization protein 1</fullName>
    </recommendedName>
</protein>
<feature type="compositionally biased region" description="Basic and acidic residues" evidence="2">
    <location>
        <begin position="99"/>
        <end position="152"/>
    </location>
</feature>